<name>A0A210PRY6_MIZYE</name>
<evidence type="ECO:0000313" key="1">
    <source>
        <dbReference type="EMBL" id="OWF39249.1"/>
    </source>
</evidence>
<sequence>MEFCEDIRTLVGFYTRDVIKSRSFKQHHIHLANIDKSSTVCRTLTITYLLYRKVRRDVTEFRHISKEINMVDQMKLILDTVTESQAEGVRAYFEENGFVQTILHLVNTVWDKETLEKSKIAIETRDKDSPLFELLFIEFNIQKHFEITDSHKFWVEKSFQRLRKFVPNMTENDAKVHDLSKYDFVQAVGYTAKWVHNLEWGNPIWQAALNDHYKRESHHPQFFNNERMTRKDLEESLVDMVACRWERDLKGDEEAKSFDLVNFDAKFLQRYVKEDFDDVSALIKNIQSENE</sequence>
<dbReference type="InterPro" id="IPR043721">
    <property type="entry name" value="DUF5662"/>
</dbReference>
<organism evidence="1 2">
    <name type="scientific">Mizuhopecten yessoensis</name>
    <name type="common">Japanese scallop</name>
    <name type="synonym">Patinopecten yessoensis</name>
    <dbReference type="NCBI Taxonomy" id="6573"/>
    <lineage>
        <taxon>Eukaryota</taxon>
        <taxon>Metazoa</taxon>
        <taxon>Spiralia</taxon>
        <taxon>Lophotrochozoa</taxon>
        <taxon>Mollusca</taxon>
        <taxon>Bivalvia</taxon>
        <taxon>Autobranchia</taxon>
        <taxon>Pteriomorphia</taxon>
        <taxon>Pectinida</taxon>
        <taxon>Pectinoidea</taxon>
        <taxon>Pectinidae</taxon>
        <taxon>Mizuhopecten</taxon>
    </lineage>
</organism>
<reference evidence="1 2" key="1">
    <citation type="journal article" date="2017" name="Nat. Ecol. Evol.">
        <title>Scallop genome provides insights into evolution of bilaterian karyotype and development.</title>
        <authorList>
            <person name="Wang S."/>
            <person name="Zhang J."/>
            <person name="Jiao W."/>
            <person name="Li J."/>
            <person name="Xun X."/>
            <person name="Sun Y."/>
            <person name="Guo X."/>
            <person name="Huan P."/>
            <person name="Dong B."/>
            <person name="Zhang L."/>
            <person name="Hu X."/>
            <person name="Sun X."/>
            <person name="Wang J."/>
            <person name="Zhao C."/>
            <person name="Wang Y."/>
            <person name="Wang D."/>
            <person name="Huang X."/>
            <person name="Wang R."/>
            <person name="Lv J."/>
            <person name="Li Y."/>
            <person name="Zhang Z."/>
            <person name="Liu B."/>
            <person name="Lu W."/>
            <person name="Hui Y."/>
            <person name="Liang J."/>
            <person name="Zhou Z."/>
            <person name="Hou R."/>
            <person name="Li X."/>
            <person name="Liu Y."/>
            <person name="Li H."/>
            <person name="Ning X."/>
            <person name="Lin Y."/>
            <person name="Zhao L."/>
            <person name="Xing Q."/>
            <person name="Dou J."/>
            <person name="Li Y."/>
            <person name="Mao J."/>
            <person name="Guo H."/>
            <person name="Dou H."/>
            <person name="Li T."/>
            <person name="Mu C."/>
            <person name="Jiang W."/>
            <person name="Fu Q."/>
            <person name="Fu X."/>
            <person name="Miao Y."/>
            <person name="Liu J."/>
            <person name="Yu Q."/>
            <person name="Li R."/>
            <person name="Liao H."/>
            <person name="Li X."/>
            <person name="Kong Y."/>
            <person name="Jiang Z."/>
            <person name="Chourrout D."/>
            <person name="Li R."/>
            <person name="Bao Z."/>
        </authorList>
    </citation>
    <scope>NUCLEOTIDE SEQUENCE [LARGE SCALE GENOMIC DNA]</scope>
    <source>
        <strain evidence="1 2">PY_sf001</strain>
    </source>
</reference>
<dbReference type="AlphaFoldDB" id="A0A210PRY6"/>
<proteinExistence type="predicted"/>
<dbReference type="OrthoDB" id="2104607at2759"/>
<protein>
    <submittedName>
        <fullName evidence="1">Uncharacterized protein</fullName>
    </submittedName>
</protein>
<accession>A0A210PRY6</accession>
<dbReference type="Proteomes" id="UP000242188">
    <property type="component" value="Unassembled WGS sequence"/>
</dbReference>
<evidence type="ECO:0000313" key="2">
    <source>
        <dbReference type="Proteomes" id="UP000242188"/>
    </source>
</evidence>
<gene>
    <name evidence="1" type="ORF">KP79_PYT20744</name>
</gene>
<dbReference type="EMBL" id="NEDP02005536">
    <property type="protein sequence ID" value="OWF39249.1"/>
    <property type="molecule type" value="Genomic_DNA"/>
</dbReference>
<comment type="caution">
    <text evidence="1">The sequence shown here is derived from an EMBL/GenBank/DDBJ whole genome shotgun (WGS) entry which is preliminary data.</text>
</comment>
<keyword evidence="2" id="KW-1185">Reference proteome</keyword>
<dbReference type="Pfam" id="PF18907">
    <property type="entry name" value="DUF5662"/>
    <property type="match status" value="1"/>
</dbReference>